<feature type="domain" description="Tudor" evidence="1">
    <location>
        <begin position="658"/>
        <end position="715"/>
    </location>
</feature>
<dbReference type="GO" id="GO:0030719">
    <property type="term" value="P:P granule organization"/>
    <property type="evidence" value="ECO:0007669"/>
    <property type="project" value="TreeGrafter"/>
</dbReference>
<dbReference type="EMBL" id="GEDV01001807">
    <property type="protein sequence ID" value="JAP86750.1"/>
    <property type="molecule type" value="Transcribed_RNA"/>
</dbReference>
<feature type="domain" description="Tudor" evidence="1">
    <location>
        <begin position="161"/>
        <end position="216"/>
    </location>
</feature>
<dbReference type="PANTHER" id="PTHR22948">
    <property type="entry name" value="TUDOR DOMAIN CONTAINING PROTEIN"/>
    <property type="match status" value="1"/>
</dbReference>
<sequence length="800" mass="90087">MADHLPETAVLTPKQVADFVARIGELVSHKRQGLWSSAVPKLYLEQYHEPVPKNWLEIIKNSEAVCVAGFNDRCCILYPRTSAPASSQVFHDWVCQPGAVETTRALGEKLLLPSGNNWDVYVTSAVNAAQVYIRLLSTADEYTAFTEELTKYYASFSRPAYEPVVSGLYATNIEGRWTRVKVRQVQGEMAEVFLVDRGDVEKVPRLALQKMDPNFLRYPFQVVRCRLAELEDLQDDEELTELVKKLLVGRCLHAVVKDRKPEVTATFYDKSSGDVNLNALLVKSLPAVQLPETEQMTSVRLSHIDQEMCLYVQLQCTRMNYVTRRMEMIGNRIRNDNHQPAEILRKSKLYACRKEGVGAFYRALLLSGVRTENDKVLVRLVDTGEETLVYAAELFDLVVFGETVMSFPHQAIGCRLADVAPDFWTPKTISLLKEMIPVGIYVLLKVVTPGKNGSEPLVSMFKRIGSSHELISVNATLTLSSEFSRPLEKKSKRRFQWPPAARAVLQKAAQAKSAEENKKLPVTNLGAEKADMPATEVATNGDAADRFLADLEMMLMRGPKGDGPDISSSTSQGYDIKGDPTVPPMLDDESWPGKPLPVLELPTPVYFLDVKVIDAVNPHDFTFQFWDKRAELKALMSEMQSFYAKEGCSTFPRGLPEPLLRKGHYYAGYHSDQIWYRVLVQKVQGPLVASVYFVDYGRYGMMLPTELQPLWKQFRRLPVQAVHASLARVAPLQKKWTPKECITFREIVNGKVFVARVLSTSPDTQTGIDGAEHLVMDLVDTAHEGDIYIEQVFAQRRVLL</sequence>
<dbReference type="GO" id="GO:0043186">
    <property type="term" value="C:P granule"/>
    <property type="evidence" value="ECO:0007669"/>
    <property type="project" value="TreeGrafter"/>
</dbReference>
<dbReference type="InterPro" id="IPR002999">
    <property type="entry name" value="Tudor"/>
</dbReference>
<dbReference type="Gene3D" id="2.30.30.140">
    <property type="match status" value="3"/>
</dbReference>
<dbReference type="PANTHER" id="PTHR22948:SF29">
    <property type="entry name" value="FI02030P-RELATED"/>
    <property type="match status" value="1"/>
</dbReference>
<dbReference type="Gene3D" id="3.30.420.610">
    <property type="entry name" value="LOTUS domain-like"/>
    <property type="match status" value="1"/>
</dbReference>
<proteinExistence type="predicted"/>
<accession>A0A131Z7H3</accession>
<dbReference type="SUPFAM" id="SSF63748">
    <property type="entry name" value="Tudor/PWWP/MBT"/>
    <property type="match status" value="3"/>
</dbReference>
<organism evidence="2">
    <name type="scientific">Rhipicephalus appendiculatus</name>
    <name type="common">Brown ear tick</name>
    <dbReference type="NCBI Taxonomy" id="34631"/>
    <lineage>
        <taxon>Eukaryota</taxon>
        <taxon>Metazoa</taxon>
        <taxon>Ecdysozoa</taxon>
        <taxon>Arthropoda</taxon>
        <taxon>Chelicerata</taxon>
        <taxon>Arachnida</taxon>
        <taxon>Acari</taxon>
        <taxon>Parasitiformes</taxon>
        <taxon>Ixodida</taxon>
        <taxon>Ixodoidea</taxon>
        <taxon>Ixodidae</taxon>
        <taxon>Rhipicephalinae</taxon>
        <taxon>Rhipicephalus</taxon>
        <taxon>Rhipicephalus</taxon>
    </lineage>
</organism>
<dbReference type="InterPro" id="IPR035437">
    <property type="entry name" value="SNase_OB-fold_sf"/>
</dbReference>
<dbReference type="GO" id="GO:0007283">
    <property type="term" value="P:spermatogenesis"/>
    <property type="evidence" value="ECO:0007669"/>
    <property type="project" value="TreeGrafter"/>
</dbReference>
<dbReference type="SMART" id="SM00333">
    <property type="entry name" value="TUDOR"/>
    <property type="match status" value="2"/>
</dbReference>
<evidence type="ECO:0000313" key="2">
    <source>
        <dbReference type="EMBL" id="JAP86750.1"/>
    </source>
</evidence>
<dbReference type="GO" id="GO:0034587">
    <property type="term" value="P:piRNA processing"/>
    <property type="evidence" value="ECO:0007669"/>
    <property type="project" value="TreeGrafter"/>
</dbReference>
<dbReference type="AlphaFoldDB" id="A0A131Z7H3"/>
<dbReference type="InterPro" id="IPR041966">
    <property type="entry name" value="LOTUS-like"/>
</dbReference>
<dbReference type="Gene3D" id="2.40.50.90">
    <property type="match status" value="3"/>
</dbReference>
<name>A0A131Z7H3_RHIAP</name>
<evidence type="ECO:0000259" key="1">
    <source>
        <dbReference type="SMART" id="SM00333"/>
    </source>
</evidence>
<dbReference type="InterPro" id="IPR050621">
    <property type="entry name" value="Tudor_domain_containing"/>
</dbReference>
<protein>
    <submittedName>
        <fullName evidence="2">Tudor domain-containing protein 1/4/6/7</fullName>
    </submittedName>
</protein>
<dbReference type="Pfam" id="PF00567">
    <property type="entry name" value="TUDOR"/>
    <property type="match status" value="3"/>
</dbReference>
<reference evidence="2" key="1">
    <citation type="journal article" date="2016" name="Ticks Tick Borne Dis.">
        <title>De novo assembly and annotation of the salivary gland transcriptome of Rhipicephalus appendiculatus male and female ticks during blood feeding.</title>
        <authorList>
            <person name="de Castro M.H."/>
            <person name="de Klerk D."/>
            <person name="Pienaar R."/>
            <person name="Latif A.A."/>
            <person name="Rees D.J."/>
            <person name="Mans B.J."/>
        </authorList>
    </citation>
    <scope>NUCLEOTIDE SEQUENCE</scope>
    <source>
        <tissue evidence="2">Salivary glands</tissue>
    </source>
</reference>